<feature type="region of interest" description="Disordered" evidence="13">
    <location>
        <begin position="134"/>
        <end position="175"/>
    </location>
</feature>
<dbReference type="CDD" id="cd00044">
    <property type="entry name" value="CysPc"/>
    <property type="match status" value="1"/>
</dbReference>
<dbReference type="GO" id="GO:0006508">
    <property type="term" value="P:proteolysis"/>
    <property type="evidence" value="ECO:0007669"/>
    <property type="project" value="UniProtKB-KW"/>
</dbReference>
<dbReference type="GO" id="GO:0005737">
    <property type="term" value="C:cytoplasm"/>
    <property type="evidence" value="ECO:0007669"/>
    <property type="project" value="TreeGrafter"/>
</dbReference>
<dbReference type="PANTHER" id="PTHR10183">
    <property type="entry name" value="CALPAIN"/>
    <property type="match status" value="1"/>
</dbReference>
<keyword evidence="5" id="KW-0677">Repeat</keyword>
<keyword evidence="3 11" id="KW-0645">Protease</keyword>
<feature type="active site" evidence="10 11">
    <location>
        <position position="459"/>
    </location>
</feature>
<evidence type="ECO:0000256" key="6">
    <source>
        <dbReference type="ARBA" id="ARBA00022771"/>
    </source>
</evidence>
<dbReference type="Proteomes" id="UP000663864">
    <property type="component" value="Unassembled WGS sequence"/>
</dbReference>
<dbReference type="AlphaFoldDB" id="A0A814GZB5"/>
<dbReference type="PROSITE" id="PS50203">
    <property type="entry name" value="CALPAIN_CAT"/>
    <property type="match status" value="1"/>
</dbReference>
<reference evidence="16" key="1">
    <citation type="submission" date="2021-02" db="EMBL/GenBank/DDBJ databases">
        <authorList>
            <person name="Nowell W R."/>
        </authorList>
    </citation>
    <scope>NUCLEOTIDE SEQUENCE</scope>
</reference>
<organism evidence="16 18">
    <name type="scientific">Rotaria sordida</name>
    <dbReference type="NCBI Taxonomy" id="392033"/>
    <lineage>
        <taxon>Eukaryota</taxon>
        <taxon>Metazoa</taxon>
        <taxon>Spiralia</taxon>
        <taxon>Gnathifera</taxon>
        <taxon>Rotifera</taxon>
        <taxon>Eurotatoria</taxon>
        <taxon>Bdelloidea</taxon>
        <taxon>Philodinida</taxon>
        <taxon>Philodinidae</taxon>
        <taxon>Rotaria</taxon>
    </lineage>
</organism>
<dbReference type="InterPro" id="IPR001300">
    <property type="entry name" value="Peptidase_C2_calpain_cat"/>
</dbReference>
<dbReference type="EMBL" id="CAJOBD010001096">
    <property type="protein sequence ID" value="CAF3759761.1"/>
    <property type="molecule type" value="Genomic_DNA"/>
</dbReference>
<evidence type="ECO:0000313" key="18">
    <source>
        <dbReference type="Proteomes" id="UP000663864"/>
    </source>
</evidence>
<sequence length="833" mass="97124">MGTVFSQANLYGNSTLSSEAQESLNQILHAFNNEFLFQSRHHRQPTQISHSLNTRKEESINNLQKEHHRSRSLDHNHTQEHQHIITLTKSSVNKRQWQCQLCHTINENDIQLCIECGSNKINVYIPSINHMDTISNKNHHQHNSSAQVSNSSAGHHRHHHHNRDVSVRKRNSIDEDNDHRRSVLIAHKHEADEHIVMKHVEKLLRTCLITHSRFKDKNFPASPHSLYINGESFSKYTLSLLPNQQQMNLNKSSSNNIQWLRPDQITPQEWTDNARTQWAVFRDPKPNDVLQGALGDCWFITALSVLAEEPEYLMRVLITKQYNSEGIYSVRLCKDGEWTQVVVDDRLPCTSNKKLAYSQAHRKQLWVPLIEKALAKLNGSYEAIIAGRCCEGLATVTGSPCETLILGRANNPDDKNVDYDRLWSKLLYARSQRFLMCAMCCNNFISKEEFEKYGLLNIHAYSLQDLKQSEDGKHKLVKLRNPWGGTYRWTGDWSDDSHLWSENPDLHVELLNEKRNKRDGVFWMPFTSFVKYFECVDICKLRHNWYEVRDSANFYPAPKMMQAYYLTISHSTELDITLHRKISKNLRVQRSDVSLCIAVINMEEQPNGNYRIYSMPIVSRRDQHKLSSTNGFLQPGTYVILPFLFNQVNKYLDNTEFTIAIHSSHVLDIQRVKFPLRIEREFLIKLCIFRGESVRTSKNSDNIDHQSDGVTIYELKKYWDGLILLVENRHPSKYVHFHFRCTISKNTLISRKDSKREIYDIIPPNYRQIIVTISRKNPSDSFTIGHDFQYILSSQNLIKYGEGIRQKHWPKIDESQSSDDIHLPQSIFSAKHN</sequence>
<comment type="similarity">
    <text evidence="1">Belongs to the peptidase C2 family.</text>
</comment>
<evidence type="ECO:0000313" key="17">
    <source>
        <dbReference type="EMBL" id="CAF3759761.1"/>
    </source>
</evidence>
<dbReference type="InterPro" id="IPR001876">
    <property type="entry name" value="Znf_RanBP2"/>
</dbReference>
<proteinExistence type="inferred from homology"/>
<keyword evidence="4" id="KW-0479">Metal-binding</keyword>
<dbReference type="PRINTS" id="PR00704">
    <property type="entry name" value="CALPAIN"/>
</dbReference>
<dbReference type="Gene3D" id="3.90.70.10">
    <property type="entry name" value="Cysteine proteinases"/>
    <property type="match status" value="1"/>
</dbReference>
<evidence type="ECO:0000256" key="5">
    <source>
        <dbReference type="ARBA" id="ARBA00022737"/>
    </source>
</evidence>
<keyword evidence="7 11" id="KW-0378">Hydrolase</keyword>
<dbReference type="InterPro" id="IPR038765">
    <property type="entry name" value="Papain-like_cys_pep_sf"/>
</dbReference>
<feature type="active site" evidence="10 11">
    <location>
        <position position="297"/>
    </location>
</feature>
<dbReference type="PANTHER" id="PTHR10183:SF382">
    <property type="entry name" value="CALPAIN-15"/>
    <property type="match status" value="1"/>
</dbReference>
<evidence type="ECO:0000259" key="15">
    <source>
        <dbReference type="PROSITE" id="PS50203"/>
    </source>
</evidence>
<feature type="domain" description="Calpain catalytic" evidence="15">
    <location>
        <begin position="213"/>
        <end position="542"/>
    </location>
</feature>
<dbReference type="EMBL" id="CAJNOT010000503">
    <property type="protein sequence ID" value="CAF1003392.1"/>
    <property type="molecule type" value="Genomic_DNA"/>
</dbReference>
<evidence type="ECO:0000256" key="8">
    <source>
        <dbReference type="ARBA" id="ARBA00022807"/>
    </source>
</evidence>
<evidence type="ECO:0000256" key="1">
    <source>
        <dbReference type="ARBA" id="ARBA00007623"/>
    </source>
</evidence>
<evidence type="ECO:0000256" key="7">
    <source>
        <dbReference type="ARBA" id="ARBA00022801"/>
    </source>
</evidence>
<feature type="domain" description="RanBP2-type" evidence="14">
    <location>
        <begin position="93"/>
        <end position="122"/>
    </location>
</feature>
<dbReference type="InterPro" id="IPR000169">
    <property type="entry name" value="Pept_cys_AS"/>
</dbReference>
<dbReference type="SUPFAM" id="SSF54001">
    <property type="entry name" value="Cysteine proteinases"/>
    <property type="match status" value="1"/>
</dbReference>
<dbReference type="GO" id="GO:0004198">
    <property type="term" value="F:calcium-dependent cysteine-type endopeptidase activity"/>
    <property type="evidence" value="ECO:0007669"/>
    <property type="project" value="InterPro"/>
</dbReference>
<dbReference type="GO" id="GO:0008270">
    <property type="term" value="F:zinc ion binding"/>
    <property type="evidence" value="ECO:0007669"/>
    <property type="project" value="UniProtKB-KW"/>
</dbReference>
<feature type="active site" evidence="10 11">
    <location>
        <position position="481"/>
    </location>
</feature>
<evidence type="ECO:0000256" key="4">
    <source>
        <dbReference type="ARBA" id="ARBA00022723"/>
    </source>
</evidence>
<dbReference type="Pfam" id="PF00648">
    <property type="entry name" value="Peptidase_C2"/>
    <property type="match status" value="1"/>
</dbReference>
<evidence type="ECO:0000256" key="3">
    <source>
        <dbReference type="ARBA" id="ARBA00022670"/>
    </source>
</evidence>
<dbReference type="Proteomes" id="UP000663836">
    <property type="component" value="Unassembled WGS sequence"/>
</dbReference>
<feature type="compositionally biased region" description="Basic and acidic residues" evidence="13">
    <location>
        <begin position="163"/>
        <end position="175"/>
    </location>
</feature>
<dbReference type="PROSITE" id="PS00139">
    <property type="entry name" value="THIOL_PROTEASE_CYS"/>
    <property type="match status" value="1"/>
</dbReference>
<dbReference type="SMART" id="SM00230">
    <property type="entry name" value="CysPc"/>
    <property type="match status" value="1"/>
</dbReference>
<evidence type="ECO:0000256" key="2">
    <source>
        <dbReference type="ARBA" id="ARBA00022553"/>
    </source>
</evidence>
<evidence type="ECO:0000256" key="13">
    <source>
        <dbReference type="SAM" id="MobiDB-lite"/>
    </source>
</evidence>
<dbReference type="PROSITE" id="PS50199">
    <property type="entry name" value="ZF_RANBP2_2"/>
    <property type="match status" value="1"/>
</dbReference>
<evidence type="ECO:0000256" key="10">
    <source>
        <dbReference type="PIRSR" id="PIRSR622684-1"/>
    </source>
</evidence>
<dbReference type="PROSITE" id="PS01358">
    <property type="entry name" value="ZF_RANBP2_1"/>
    <property type="match status" value="1"/>
</dbReference>
<keyword evidence="6 12" id="KW-0863">Zinc-finger</keyword>
<keyword evidence="8 11" id="KW-0788">Thiol protease</keyword>
<accession>A0A814GZB5</accession>
<evidence type="ECO:0000313" key="16">
    <source>
        <dbReference type="EMBL" id="CAF1003392.1"/>
    </source>
</evidence>
<protein>
    <submittedName>
        <fullName evidence="16">Uncharacterized protein</fullName>
    </submittedName>
</protein>
<dbReference type="FunFam" id="3.90.70.10:FF:000010">
    <property type="entry name" value="Calpain 15"/>
    <property type="match status" value="1"/>
</dbReference>
<feature type="compositionally biased region" description="Polar residues" evidence="13">
    <location>
        <begin position="143"/>
        <end position="153"/>
    </location>
</feature>
<keyword evidence="2" id="KW-0597">Phosphoprotein</keyword>
<keyword evidence="9" id="KW-0862">Zinc</keyword>
<evidence type="ECO:0000256" key="11">
    <source>
        <dbReference type="PROSITE-ProRule" id="PRU00239"/>
    </source>
</evidence>
<evidence type="ECO:0000256" key="12">
    <source>
        <dbReference type="PROSITE-ProRule" id="PRU00322"/>
    </source>
</evidence>
<comment type="caution">
    <text evidence="16">The sequence shown here is derived from an EMBL/GenBank/DDBJ whole genome shotgun (WGS) entry which is preliminary data.</text>
</comment>
<evidence type="ECO:0000256" key="9">
    <source>
        <dbReference type="ARBA" id="ARBA00022833"/>
    </source>
</evidence>
<name>A0A814GZB5_9BILA</name>
<dbReference type="InterPro" id="IPR022684">
    <property type="entry name" value="Calpain_cysteine_protease"/>
</dbReference>
<evidence type="ECO:0000259" key="14">
    <source>
        <dbReference type="PROSITE" id="PS50199"/>
    </source>
</evidence>
<gene>
    <name evidence="17" type="ORF">JBS370_LOCUS13052</name>
    <name evidence="16" type="ORF">ZHD862_LOCUS12648</name>
</gene>